<dbReference type="EMBL" id="UOGD01000023">
    <property type="protein sequence ID" value="VAX15501.1"/>
    <property type="molecule type" value="Genomic_DNA"/>
</dbReference>
<accession>A0A3B1BLT4</accession>
<proteinExistence type="predicted"/>
<feature type="transmembrane region" description="Helical" evidence="1">
    <location>
        <begin position="6"/>
        <end position="25"/>
    </location>
</feature>
<dbReference type="AlphaFoldDB" id="A0A3B1BLT4"/>
<organism evidence="2">
    <name type="scientific">hydrothermal vent metagenome</name>
    <dbReference type="NCBI Taxonomy" id="652676"/>
    <lineage>
        <taxon>unclassified sequences</taxon>
        <taxon>metagenomes</taxon>
        <taxon>ecological metagenomes</taxon>
    </lineage>
</organism>
<reference evidence="2" key="1">
    <citation type="submission" date="2018-06" db="EMBL/GenBank/DDBJ databases">
        <authorList>
            <person name="Zhirakovskaya E."/>
        </authorList>
    </citation>
    <scope>NUCLEOTIDE SEQUENCE</scope>
</reference>
<sequence length="115" mass="12934">MKLSKLFLPAMVLVVILIIYFSYFAPSAELGLFSKFSSGSEINQRINVEIVKNKKIEKDDTGGILSFYAKDKNNVEVKVSFHEPVSEEILNAEIVELLGHMHDNNFSASRVTVIK</sequence>
<protein>
    <submittedName>
        <fullName evidence="2">Uncharacterized protein</fullName>
    </submittedName>
</protein>
<evidence type="ECO:0000256" key="1">
    <source>
        <dbReference type="SAM" id="Phobius"/>
    </source>
</evidence>
<keyword evidence="1" id="KW-0472">Membrane</keyword>
<keyword evidence="1" id="KW-1133">Transmembrane helix</keyword>
<name>A0A3B1BLT4_9ZZZZ</name>
<keyword evidence="1" id="KW-0812">Transmembrane</keyword>
<evidence type="ECO:0000313" key="2">
    <source>
        <dbReference type="EMBL" id="VAX15501.1"/>
    </source>
</evidence>
<gene>
    <name evidence="2" type="ORF">MNBD_IGNAVI01-3025</name>
</gene>